<evidence type="ECO:0000313" key="2">
    <source>
        <dbReference type="Proteomes" id="UP000887577"/>
    </source>
</evidence>
<reference evidence="3" key="1">
    <citation type="submission" date="2022-11" db="UniProtKB">
        <authorList>
            <consortium name="WormBaseParasite"/>
        </authorList>
    </citation>
    <scope>IDENTIFICATION</scope>
</reference>
<feature type="region of interest" description="Disordered" evidence="1">
    <location>
        <begin position="123"/>
        <end position="142"/>
    </location>
</feature>
<keyword evidence="2" id="KW-1185">Reference proteome</keyword>
<sequence length="193" mass="21810">MISVNLEEGSIPDAMLKELIPQPEIIIKQEKIPKLKDVFELEASAASTGAVSTEPAIKPKCSFNRVSFSRSHTVYFLPNTKQRLHKKVVRSRHDAWRRYGALMVIHKRGGWSYTMNGKSKNFQKVDKDTPLPPAPVLPPILTEEEFHRRPLITIASSNSSKSKRQRQARTDNEKKESKGDTDTSVSEEEPPSC</sequence>
<evidence type="ECO:0000313" key="3">
    <source>
        <dbReference type="WBParaSite" id="PSU_v2.g8318.t1"/>
    </source>
</evidence>
<dbReference type="Proteomes" id="UP000887577">
    <property type="component" value="Unplaced"/>
</dbReference>
<dbReference type="WBParaSite" id="PSU_v2.g8318.t1">
    <property type="protein sequence ID" value="PSU_v2.g8318.t1"/>
    <property type="gene ID" value="PSU_v2.g8318"/>
</dbReference>
<feature type="region of interest" description="Disordered" evidence="1">
    <location>
        <begin position="148"/>
        <end position="193"/>
    </location>
</feature>
<protein>
    <submittedName>
        <fullName evidence="3">Uncharacterized protein</fullName>
    </submittedName>
</protein>
<evidence type="ECO:0000256" key="1">
    <source>
        <dbReference type="SAM" id="MobiDB-lite"/>
    </source>
</evidence>
<organism evidence="2 3">
    <name type="scientific">Panagrolaimus superbus</name>
    <dbReference type="NCBI Taxonomy" id="310955"/>
    <lineage>
        <taxon>Eukaryota</taxon>
        <taxon>Metazoa</taxon>
        <taxon>Ecdysozoa</taxon>
        <taxon>Nematoda</taxon>
        <taxon>Chromadorea</taxon>
        <taxon>Rhabditida</taxon>
        <taxon>Tylenchina</taxon>
        <taxon>Panagrolaimomorpha</taxon>
        <taxon>Panagrolaimoidea</taxon>
        <taxon>Panagrolaimidae</taxon>
        <taxon>Panagrolaimus</taxon>
    </lineage>
</organism>
<proteinExistence type="predicted"/>
<dbReference type="AlphaFoldDB" id="A0A914Z6K7"/>
<feature type="compositionally biased region" description="Basic and acidic residues" evidence="1">
    <location>
        <begin position="168"/>
        <end position="181"/>
    </location>
</feature>
<name>A0A914Z6K7_9BILA</name>
<accession>A0A914Z6K7</accession>